<feature type="transmembrane region" description="Helical" evidence="1">
    <location>
        <begin position="149"/>
        <end position="165"/>
    </location>
</feature>
<reference evidence="2 3" key="1">
    <citation type="submission" date="2018-07" db="EMBL/GenBank/DDBJ databases">
        <title>Genome analysis of Runella aurantiaca.</title>
        <authorList>
            <person name="Yang X."/>
        </authorList>
    </citation>
    <scope>NUCLEOTIDE SEQUENCE [LARGE SCALE GENOMIC DNA]</scope>
    <source>
        <strain evidence="2 3">YX9</strain>
    </source>
</reference>
<sequence>MKKNLYYRTVFKRSNVFKEGALAFFMAFCSWPRLLLEVFVRKNFGERYFSFSTAMFIAGILALLPLIYNEVLGRVYGSGLPAFIFLFGSWYGYLAWFIYACLQRREEIKRLPSVFDFGRFSLSTGEISPRFREIEIGGERVDIRTIETLLEPGLFAVVGISLWVSAQPIGIIIFISSIFYSLSYMAAYRQGDHALMDKIDEMICNEEMVNIFVEGQDPSETRGVSYYGRRPADPETRRRLVDAFMEADDVVEAV</sequence>
<dbReference type="OrthoDB" id="676747at2"/>
<comment type="caution">
    <text evidence="2">The sequence shown here is derived from an EMBL/GenBank/DDBJ whole genome shotgun (WGS) entry which is preliminary data.</text>
</comment>
<gene>
    <name evidence="2" type="ORF">DVG78_01965</name>
</gene>
<feature type="transmembrane region" description="Helical" evidence="1">
    <location>
        <begin position="80"/>
        <end position="102"/>
    </location>
</feature>
<keyword evidence="3" id="KW-1185">Reference proteome</keyword>
<proteinExistence type="predicted"/>
<evidence type="ECO:0000313" key="3">
    <source>
        <dbReference type="Proteomes" id="UP000253141"/>
    </source>
</evidence>
<keyword evidence="1" id="KW-1133">Transmembrane helix</keyword>
<keyword evidence="1" id="KW-0472">Membrane</keyword>
<dbReference type="EMBL" id="QPIW01000001">
    <property type="protein sequence ID" value="RDB07842.1"/>
    <property type="molecule type" value="Genomic_DNA"/>
</dbReference>
<dbReference type="AlphaFoldDB" id="A0A369IFL9"/>
<keyword evidence="1" id="KW-0812">Transmembrane</keyword>
<feature type="transmembrane region" description="Helical" evidence="1">
    <location>
        <begin position="48"/>
        <end position="68"/>
    </location>
</feature>
<dbReference type="Proteomes" id="UP000253141">
    <property type="component" value="Unassembled WGS sequence"/>
</dbReference>
<protein>
    <submittedName>
        <fullName evidence="2">Uncharacterized protein</fullName>
    </submittedName>
</protein>
<organism evidence="2 3">
    <name type="scientific">Runella aurantiaca</name>
    <dbReference type="NCBI Taxonomy" id="2282308"/>
    <lineage>
        <taxon>Bacteria</taxon>
        <taxon>Pseudomonadati</taxon>
        <taxon>Bacteroidota</taxon>
        <taxon>Cytophagia</taxon>
        <taxon>Cytophagales</taxon>
        <taxon>Spirosomataceae</taxon>
        <taxon>Runella</taxon>
    </lineage>
</organism>
<accession>A0A369IFL9</accession>
<evidence type="ECO:0000313" key="2">
    <source>
        <dbReference type="EMBL" id="RDB07842.1"/>
    </source>
</evidence>
<dbReference type="RefSeq" id="WP_114459377.1">
    <property type="nucleotide sequence ID" value="NZ_QPIW01000001.1"/>
</dbReference>
<name>A0A369IFL9_9BACT</name>
<evidence type="ECO:0000256" key="1">
    <source>
        <dbReference type="SAM" id="Phobius"/>
    </source>
</evidence>